<dbReference type="RefSeq" id="WP_380889268.1">
    <property type="nucleotide sequence ID" value="NZ_JBHUDY010000001.1"/>
</dbReference>
<proteinExistence type="predicted"/>
<gene>
    <name evidence="2" type="ORF">ACFSCW_11345</name>
</gene>
<dbReference type="Pfam" id="PF03435">
    <property type="entry name" value="Sacchrp_dh_NADP"/>
    <property type="match status" value="1"/>
</dbReference>
<name>A0ABW4I4N5_9SPHN</name>
<evidence type="ECO:0000259" key="1">
    <source>
        <dbReference type="Pfam" id="PF03435"/>
    </source>
</evidence>
<protein>
    <submittedName>
        <fullName evidence="2">Saccharopine dehydrogenase NADP-binding domain-containing protein</fullName>
    </submittedName>
</protein>
<dbReference type="EMBL" id="JBHUDY010000001">
    <property type="protein sequence ID" value="MFD1612396.1"/>
    <property type="molecule type" value="Genomic_DNA"/>
</dbReference>
<reference evidence="3" key="1">
    <citation type="journal article" date="2019" name="Int. J. Syst. Evol. Microbiol.">
        <title>The Global Catalogue of Microorganisms (GCM) 10K type strain sequencing project: providing services to taxonomists for standard genome sequencing and annotation.</title>
        <authorList>
            <consortium name="The Broad Institute Genomics Platform"/>
            <consortium name="The Broad Institute Genome Sequencing Center for Infectious Disease"/>
            <person name="Wu L."/>
            <person name="Ma J."/>
        </authorList>
    </citation>
    <scope>NUCLEOTIDE SEQUENCE [LARGE SCALE GENOMIC DNA]</scope>
    <source>
        <strain evidence="3">CGMCC 1.16275</strain>
    </source>
</reference>
<organism evidence="2 3">
    <name type="scientific">Sphingomonas tabacisoli</name>
    <dbReference type="NCBI Taxonomy" id="2249466"/>
    <lineage>
        <taxon>Bacteria</taxon>
        <taxon>Pseudomonadati</taxon>
        <taxon>Pseudomonadota</taxon>
        <taxon>Alphaproteobacteria</taxon>
        <taxon>Sphingomonadales</taxon>
        <taxon>Sphingomonadaceae</taxon>
        <taxon>Sphingomonas</taxon>
    </lineage>
</organism>
<dbReference type="PANTHER" id="PTHR43781:SF1">
    <property type="entry name" value="SACCHAROPINE DEHYDROGENASE"/>
    <property type="match status" value="1"/>
</dbReference>
<keyword evidence="3" id="KW-1185">Reference proteome</keyword>
<feature type="domain" description="Saccharopine dehydrogenase NADP binding" evidence="1">
    <location>
        <begin position="4"/>
        <end position="110"/>
    </location>
</feature>
<evidence type="ECO:0000313" key="2">
    <source>
        <dbReference type="EMBL" id="MFD1612396.1"/>
    </source>
</evidence>
<dbReference type="InterPro" id="IPR005097">
    <property type="entry name" value="Sacchrp_dh_NADP-bd"/>
</dbReference>
<sequence length="343" mass="36343">MTRIAVFGATGHTGRFVVDEIERRGLIPLRIGRDARKLAASDAAGREPGRIASIDDPRSLDAAIAGAGAVINCAGPFLDTAHAVIDAALRAGIPYLDLSAEQAAVQSILRDYRDAPVPIVPAAAFFGGLADLLATAAADGEPYVDAIDIAVGLDSWHPTEGTRLTGRRNTAPRVVQRGGKLEQVPVPPPTARWDFSDPIGPREVLMLPFSETIAIRSHLQARDIMSWINVEPIRDLRDPATPPPEAIDEHGRSAQSFSVDVVVTGKGRRRRATALGRDIYAVTAPIVVEAAQRLLAGEGRGGVHSLGAMFDALSFLAALAEDAVQITLADLSAHPLQRTPIDA</sequence>
<dbReference type="InterPro" id="IPR036291">
    <property type="entry name" value="NAD(P)-bd_dom_sf"/>
</dbReference>
<dbReference type="Proteomes" id="UP001597115">
    <property type="component" value="Unassembled WGS sequence"/>
</dbReference>
<dbReference type="Gene3D" id="3.40.50.720">
    <property type="entry name" value="NAD(P)-binding Rossmann-like Domain"/>
    <property type="match status" value="1"/>
</dbReference>
<dbReference type="PANTHER" id="PTHR43781">
    <property type="entry name" value="SACCHAROPINE DEHYDROGENASE"/>
    <property type="match status" value="1"/>
</dbReference>
<accession>A0ABW4I4N5</accession>
<evidence type="ECO:0000313" key="3">
    <source>
        <dbReference type="Proteomes" id="UP001597115"/>
    </source>
</evidence>
<comment type="caution">
    <text evidence="2">The sequence shown here is derived from an EMBL/GenBank/DDBJ whole genome shotgun (WGS) entry which is preliminary data.</text>
</comment>
<dbReference type="SUPFAM" id="SSF51735">
    <property type="entry name" value="NAD(P)-binding Rossmann-fold domains"/>
    <property type="match status" value="1"/>
</dbReference>